<feature type="transmembrane region" description="Helical" evidence="1">
    <location>
        <begin position="21"/>
        <end position="42"/>
    </location>
</feature>
<proteinExistence type="predicted"/>
<feature type="transmembrane region" description="Helical" evidence="1">
    <location>
        <begin position="198"/>
        <end position="216"/>
    </location>
</feature>
<keyword evidence="1" id="KW-0472">Membrane</keyword>
<organism evidence="2 3">
    <name type="scientific">Gimesia chilikensis</name>
    <dbReference type="NCBI Taxonomy" id="2605989"/>
    <lineage>
        <taxon>Bacteria</taxon>
        <taxon>Pseudomonadati</taxon>
        <taxon>Planctomycetota</taxon>
        <taxon>Planctomycetia</taxon>
        <taxon>Planctomycetales</taxon>
        <taxon>Planctomycetaceae</taxon>
        <taxon>Gimesia</taxon>
    </lineage>
</organism>
<dbReference type="EMBL" id="CP036347">
    <property type="protein sequence ID" value="QDU02247.1"/>
    <property type="molecule type" value="Genomic_DNA"/>
</dbReference>
<evidence type="ECO:0000313" key="2">
    <source>
        <dbReference type="EMBL" id="QDU02247.1"/>
    </source>
</evidence>
<gene>
    <name evidence="2" type="ORF">V6x_19490</name>
</gene>
<evidence type="ECO:0000256" key="1">
    <source>
        <dbReference type="SAM" id="Phobius"/>
    </source>
</evidence>
<evidence type="ECO:0000313" key="3">
    <source>
        <dbReference type="Proteomes" id="UP000320722"/>
    </source>
</evidence>
<reference evidence="2 3" key="1">
    <citation type="submission" date="2019-02" db="EMBL/GenBank/DDBJ databases">
        <title>Deep-cultivation of Planctomycetes and their phenomic and genomic characterization uncovers novel biology.</title>
        <authorList>
            <person name="Wiegand S."/>
            <person name="Jogler M."/>
            <person name="Boedeker C."/>
            <person name="Pinto D."/>
            <person name="Vollmers J."/>
            <person name="Rivas-Marin E."/>
            <person name="Kohn T."/>
            <person name="Peeters S.H."/>
            <person name="Heuer A."/>
            <person name="Rast P."/>
            <person name="Oberbeckmann S."/>
            <person name="Bunk B."/>
            <person name="Jeske O."/>
            <person name="Meyerdierks A."/>
            <person name="Storesund J.E."/>
            <person name="Kallscheuer N."/>
            <person name="Luecker S."/>
            <person name="Lage O.M."/>
            <person name="Pohl T."/>
            <person name="Merkel B.J."/>
            <person name="Hornburger P."/>
            <person name="Mueller R.-W."/>
            <person name="Bruemmer F."/>
            <person name="Labrenz M."/>
            <person name="Spormann A.M."/>
            <person name="Op den Camp H."/>
            <person name="Overmann J."/>
            <person name="Amann R."/>
            <person name="Jetten M.S.M."/>
            <person name="Mascher T."/>
            <person name="Medema M.H."/>
            <person name="Devos D.P."/>
            <person name="Kaster A.-K."/>
            <person name="Ovreas L."/>
            <person name="Rohde M."/>
            <person name="Galperin M.Y."/>
            <person name="Jogler C."/>
        </authorList>
    </citation>
    <scope>NUCLEOTIDE SEQUENCE [LARGE SCALE GENOMIC DNA]</scope>
    <source>
        <strain evidence="2 3">V6</strain>
    </source>
</reference>
<dbReference type="PANTHER" id="PTHR40115:SF1">
    <property type="entry name" value="INNER MEMBRANE PROTEIN WITH PEPSY TM HELIX"/>
    <property type="match status" value="1"/>
</dbReference>
<name>A0A517WAH6_9PLAN</name>
<protein>
    <recommendedName>
        <fullName evidence="4">Peptidase</fullName>
    </recommendedName>
</protein>
<dbReference type="Proteomes" id="UP000320722">
    <property type="component" value="Chromosome"/>
</dbReference>
<keyword evidence="1" id="KW-1133">Transmembrane helix</keyword>
<dbReference type="RefSeq" id="WP_145038885.1">
    <property type="nucleotide sequence ID" value="NZ_CP036347.1"/>
</dbReference>
<accession>A0A517WAH6</accession>
<dbReference type="Pfam" id="PF16357">
    <property type="entry name" value="PepSY_TM_like_2"/>
    <property type="match status" value="1"/>
</dbReference>
<dbReference type="InterPro" id="IPR032307">
    <property type="entry name" value="PepSY_TM-like_2"/>
</dbReference>
<feature type="transmembrane region" description="Helical" evidence="1">
    <location>
        <begin position="166"/>
        <end position="191"/>
    </location>
</feature>
<dbReference type="AlphaFoldDB" id="A0A517WAH6"/>
<sequence length="218" mass="24054">MTTRSAPARRKRSWYATSAALFRWVHIYVSMLGFTMLLFFAATGITLNHPTWFGASEQSVRDEAGTLPEEFQVVPPSTADTAEAAEATVDKLGIAEWLRSSHQLKGRVSEFDVSEFEIMLVFKGPGYSADIFIDPASGEYTLMETTTGAIAVLNDLHKGRDSGLQWSWVIDISAIITILMSLSGFGLLFYLKRRRTTGLLTAVAGTVLLVAAWILWVP</sequence>
<dbReference type="PANTHER" id="PTHR40115">
    <property type="entry name" value="INNER MEMBRANE PROTEIN WITH PEPSY TM HELIX"/>
    <property type="match status" value="1"/>
</dbReference>
<keyword evidence="1" id="KW-0812">Transmembrane</keyword>
<evidence type="ECO:0008006" key="4">
    <source>
        <dbReference type="Google" id="ProtNLM"/>
    </source>
</evidence>